<feature type="region of interest" description="Disordered" evidence="1">
    <location>
        <begin position="57"/>
        <end position="79"/>
    </location>
</feature>
<dbReference type="EMBL" id="BJON01000004">
    <property type="protein sequence ID" value="GED67261.1"/>
    <property type="molecule type" value="Genomic_DNA"/>
</dbReference>
<feature type="chain" id="PRO_5005533592" description="YHYH domain-containing protein" evidence="2">
    <location>
        <begin position="25"/>
        <end position="213"/>
    </location>
</feature>
<organism evidence="4 5">
    <name type="scientific">Brevibacillus reuszeri</name>
    <dbReference type="NCBI Taxonomy" id="54915"/>
    <lineage>
        <taxon>Bacteria</taxon>
        <taxon>Bacillati</taxon>
        <taxon>Bacillota</taxon>
        <taxon>Bacilli</taxon>
        <taxon>Bacillales</taxon>
        <taxon>Paenibacillaceae</taxon>
        <taxon>Brevibacillus</taxon>
    </lineage>
</organism>
<evidence type="ECO:0000313" key="6">
    <source>
        <dbReference type="Proteomes" id="UP000319578"/>
    </source>
</evidence>
<evidence type="ECO:0000313" key="5">
    <source>
        <dbReference type="Proteomes" id="UP000036834"/>
    </source>
</evidence>
<accession>A0A0K9YTS1</accession>
<dbReference type="STRING" id="54915.ADS79_22815"/>
<comment type="caution">
    <text evidence="4">The sequence shown here is derived from an EMBL/GenBank/DDBJ whole genome shotgun (WGS) entry which is preliminary data.</text>
</comment>
<gene>
    <name evidence="4" type="ORF">ADS79_22815</name>
    <name evidence="3" type="ORF">BRE01_09630</name>
</gene>
<evidence type="ECO:0000313" key="4">
    <source>
        <dbReference type="EMBL" id="KNB71595.1"/>
    </source>
</evidence>
<dbReference type="Proteomes" id="UP000319578">
    <property type="component" value="Unassembled WGS sequence"/>
</dbReference>
<name>A0A0K9YTS1_9BACL</name>
<evidence type="ECO:0000313" key="3">
    <source>
        <dbReference type="EMBL" id="GED67261.1"/>
    </source>
</evidence>
<evidence type="ECO:0000256" key="2">
    <source>
        <dbReference type="SAM" id="SignalP"/>
    </source>
</evidence>
<dbReference type="NCBIfam" id="NF033223">
    <property type="entry name" value="YHYH_alt"/>
    <property type="match status" value="1"/>
</dbReference>
<dbReference type="EMBL" id="LGIQ01000009">
    <property type="protein sequence ID" value="KNB71595.1"/>
    <property type="molecule type" value="Genomic_DNA"/>
</dbReference>
<sequence>MKRITSLLVLMLFLFLVPIQTIDAHPGRTDANGGHTCRTNCEKWGLQYGQYHYHNGGGGSSTSTRTTSSPAKTSAPKAQQKAAPVIQKKVIVAVDSANVFSAPSADSSVAATLWYGFEIKDSGMHSDFASIDKGFVSKSLLVTFTPITPKTVKIQAEKGYFFSTASSESTGRGFAAKNSLVQVVGESGDWYYGSTKDSNGKVLVGFVSKTVAY</sequence>
<dbReference type="Proteomes" id="UP000036834">
    <property type="component" value="Unassembled WGS sequence"/>
</dbReference>
<feature type="signal peptide" evidence="2">
    <location>
        <begin position="1"/>
        <end position="24"/>
    </location>
</feature>
<protein>
    <recommendedName>
        <fullName evidence="7">YHYH domain-containing protein</fullName>
    </recommendedName>
</protein>
<evidence type="ECO:0008006" key="7">
    <source>
        <dbReference type="Google" id="ProtNLM"/>
    </source>
</evidence>
<dbReference type="AlphaFoldDB" id="A0A0K9YTS1"/>
<reference evidence="3 6" key="3">
    <citation type="submission" date="2019-06" db="EMBL/GenBank/DDBJ databases">
        <title>Whole genome shotgun sequence of Brevibacillus reuszeri NBRC 15719.</title>
        <authorList>
            <person name="Hosoyama A."/>
            <person name="Uohara A."/>
            <person name="Ohji S."/>
            <person name="Ichikawa N."/>
        </authorList>
    </citation>
    <scope>NUCLEOTIDE SEQUENCE [LARGE SCALE GENOMIC DNA]</scope>
    <source>
        <strain evidence="3 6">NBRC 15719</strain>
    </source>
</reference>
<keyword evidence="6" id="KW-1185">Reference proteome</keyword>
<dbReference type="OrthoDB" id="1656058at2"/>
<keyword evidence="2" id="KW-0732">Signal</keyword>
<evidence type="ECO:0000256" key="1">
    <source>
        <dbReference type="SAM" id="MobiDB-lite"/>
    </source>
</evidence>
<dbReference type="InterPro" id="IPR047773">
    <property type="entry name" value="YHYH_dom_bact"/>
</dbReference>
<reference evidence="5" key="1">
    <citation type="submission" date="2015-07" db="EMBL/GenBank/DDBJ databases">
        <title>Genome sequencing project for genomic taxonomy and phylogenomics of Bacillus-like bacteria.</title>
        <authorList>
            <person name="Liu B."/>
            <person name="Wang J."/>
            <person name="Zhu Y."/>
            <person name="Liu G."/>
            <person name="Chen Q."/>
            <person name="Chen Z."/>
            <person name="Lan J."/>
            <person name="Che J."/>
            <person name="Ge C."/>
            <person name="Shi H."/>
            <person name="Pan Z."/>
            <person name="Liu X."/>
        </authorList>
    </citation>
    <scope>NUCLEOTIDE SEQUENCE [LARGE SCALE GENOMIC DNA]</scope>
    <source>
        <strain evidence="5">DSM 9887</strain>
    </source>
</reference>
<dbReference type="PATRIC" id="fig|54915.3.peg.3693"/>
<proteinExistence type="predicted"/>
<dbReference type="RefSeq" id="WP_049740637.1">
    <property type="nucleotide sequence ID" value="NZ_BJON01000004.1"/>
</dbReference>
<reference evidence="4" key="2">
    <citation type="submission" date="2015-07" db="EMBL/GenBank/DDBJ databases">
        <title>MeaNS - Measles Nucleotide Surveillance Program.</title>
        <authorList>
            <person name="Tran T."/>
            <person name="Druce J."/>
        </authorList>
    </citation>
    <scope>NUCLEOTIDE SEQUENCE</scope>
    <source>
        <strain evidence="4">DSM 9887</strain>
    </source>
</reference>